<evidence type="ECO:0000256" key="4">
    <source>
        <dbReference type="ARBA" id="ARBA00022989"/>
    </source>
</evidence>
<sequence>MEASADGATAVGGVRSYLAVLRTPGLPVWTLVLLCQRLPVAMAPLALVYLGREVTGSFAAGALLAGGHALAEAACASWLGRRFDRRPAGREAFLVLGAEAAICLALAAFAHVLPFPVIVALAALGGGVAAGANGGLRSLLQHLVPPGARPAAFGFEETASATMWAAAPALVAALVVLGSGTWPTAAMGAAAAVGAIAALGLASAPPAEPPAPGPARAGALGRIWPSLTLDGLAMFTLGAASTSLPSLLTGLGAGESAPGLVLSAASVAGVVGGFCYGLRRWPAQRLHSGALLVCYCAVTACLALAPGWPAVAALFVVAGLVQTPTLVSRAMVVQGQLPESRWAFGFSSLYAAKGLGYGASGVLVAALLTSIGPGPAVGVCALAAALVGLAAVCCDLALGRRPAPRPDTGVDRAGGPGQLPEEGGEALR</sequence>
<protein>
    <recommendedName>
        <fullName evidence="10">MFS transporter</fullName>
    </recommendedName>
</protein>
<keyword evidence="9" id="KW-1185">Reference proteome</keyword>
<feature type="transmembrane region" description="Helical" evidence="7">
    <location>
        <begin position="92"/>
        <end position="112"/>
    </location>
</feature>
<evidence type="ECO:0000313" key="8">
    <source>
        <dbReference type="EMBL" id="RCV52886.1"/>
    </source>
</evidence>
<evidence type="ECO:0000313" key="9">
    <source>
        <dbReference type="Proteomes" id="UP000253318"/>
    </source>
</evidence>
<feature type="transmembrane region" description="Helical" evidence="7">
    <location>
        <begin position="374"/>
        <end position="398"/>
    </location>
</feature>
<feature type="transmembrane region" description="Helical" evidence="7">
    <location>
        <begin position="311"/>
        <end position="332"/>
    </location>
</feature>
<feature type="transmembrane region" description="Helical" evidence="7">
    <location>
        <begin position="118"/>
        <end position="140"/>
    </location>
</feature>
<keyword evidence="5 7" id="KW-0472">Membrane</keyword>
<dbReference type="PANTHER" id="PTHR23513">
    <property type="entry name" value="INTEGRAL MEMBRANE EFFLUX PROTEIN-RELATED"/>
    <property type="match status" value="1"/>
</dbReference>
<organism evidence="8 9">
    <name type="scientific">Marinitenerispora sediminis</name>
    <dbReference type="NCBI Taxonomy" id="1931232"/>
    <lineage>
        <taxon>Bacteria</taxon>
        <taxon>Bacillati</taxon>
        <taxon>Actinomycetota</taxon>
        <taxon>Actinomycetes</taxon>
        <taxon>Streptosporangiales</taxon>
        <taxon>Nocardiopsidaceae</taxon>
        <taxon>Marinitenerispora</taxon>
    </lineage>
</organism>
<evidence type="ECO:0000256" key="2">
    <source>
        <dbReference type="ARBA" id="ARBA00022475"/>
    </source>
</evidence>
<keyword evidence="3 7" id="KW-0812">Transmembrane</keyword>
<evidence type="ECO:0000256" key="5">
    <source>
        <dbReference type="ARBA" id="ARBA00023136"/>
    </source>
</evidence>
<comment type="subcellular location">
    <subcellularLocation>
        <location evidence="1">Cell membrane</location>
        <topology evidence="1">Multi-pass membrane protein</topology>
    </subcellularLocation>
</comment>
<evidence type="ECO:0000256" key="7">
    <source>
        <dbReference type="SAM" id="Phobius"/>
    </source>
</evidence>
<dbReference type="PANTHER" id="PTHR23513:SF11">
    <property type="entry name" value="STAPHYLOFERRIN A TRANSPORTER"/>
    <property type="match status" value="1"/>
</dbReference>
<dbReference type="Gene3D" id="1.20.1250.20">
    <property type="entry name" value="MFS general substrate transporter like domains"/>
    <property type="match status" value="1"/>
</dbReference>
<proteinExistence type="predicted"/>
<dbReference type="SUPFAM" id="SSF103473">
    <property type="entry name" value="MFS general substrate transporter"/>
    <property type="match status" value="1"/>
</dbReference>
<evidence type="ECO:0000256" key="1">
    <source>
        <dbReference type="ARBA" id="ARBA00004651"/>
    </source>
</evidence>
<feature type="transmembrane region" description="Helical" evidence="7">
    <location>
        <begin position="185"/>
        <end position="202"/>
    </location>
</feature>
<feature type="transmembrane region" description="Helical" evidence="7">
    <location>
        <begin position="161"/>
        <end position="179"/>
    </location>
</feature>
<dbReference type="Proteomes" id="UP000253318">
    <property type="component" value="Unassembled WGS sequence"/>
</dbReference>
<name>A0A368T0I3_9ACTN</name>
<evidence type="ECO:0000256" key="6">
    <source>
        <dbReference type="SAM" id="MobiDB-lite"/>
    </source>
</evidence>
<evidence type="ECO:0000256" key="3">
    <source>
        <dbReference type="ARBA" id="ARBA00022692"/>
    </source>
</evidence>
<keyword evidence="4 7" id="KW-1133">Transmembrane helix</keyword>
<feature type="transmembrane region" description="Helical" evidence="7">
    <location>
        <begin position="286"/>
        <end position="305"/>
    </location>
</feature>
<dbReference type="EMBL" id="QEIN01000207">
    <property type="protein sequence ID" value="RCV52886.1"/>
    <property type="molecule type" value="Genomic_DNA"/>
</dbReference>
<reference evidence="8 9" key="1">
    <citation type="submission" date="2018-04" db="EMBL/GenBank/DDBJ databases">
        <title>Novel actinobacteria from marine sediment.</title>
        <authorList>
            <person name="Ng Z.Y."/>
            <person name="Tan G.Y.A."/>
        </authorList>
    </citation>
    <scope>NUCLEOTIDE SEQUENCE [LARGE SCALE GENOMIC DNA]</scope>
    <source>
        <strain evidence="8 9">TPS81</strain>
    </source>
</reference>
<dbReference type="GO" id="GO:0005886">
    <property type="term" value="C:plasma membrane"/>
    <property type="evidence" value="ECO:0007669"/>
    <property type="project" value="UniProtKB-SubCell"/>
</dbReference>
<feature type="transmembrane region" description="Helical" evidence="7">
    <location>
        <begin position="260"/>
        <end position="279"/>
    </location>
</feature>
<feature type="transmembrane region" description="Helical" evidence="7">
    <location>
        <begin position="344"/>
        <end position="368"/>
    </location>
</feature>
<keyword evidence="2" id="KW-1003">Cell membrane</keyword>
<gene>
    <name evidence="8" type="ORF">DEF24_21315</name>
</gene>
<evidence type="ECO:0008006" key="10">
    <source>
        <dbReference type="Google" id="ProtNLM"/>
    </source>
</evidence>
<feature type="region of interest" description="Disordered" evidence="6">
    <location>
        <begin position="405"/>
        <end position="428"/>
    </location>
</feature>
<feature type="transmembrane region" description="Helical" evidence="7">
    <location>
        <begin position="57"/>
        <end position="80"/>
    </location>
</feature>
<dbReference type="AlphaFoldDB" id="A0A368T0I3"/>
<feature type="transmembrane region" description="Helical" evidence="7">
    <location>
        <begin position="223"/>
        <end position="240"/>
    </location>
</feature>
<dbReference type="InterPro" id="IPR036259">
    <property type="entry name" value="MFS_trans_sf"/>
</dbReference>
<comment type="caution">
    <text evidence="8">The sequence shown here is derived from an EMBL/GenBank/DDBJ whole genome shotgun (WGS) entry which is preliminary data.</text>
</comment>
<accession>A0A368T0I3</accession>